<dbReference type="InterPro" id="IPR029035">
    <property type="entry name" value="DHS-like_NAD/FAD-binding_dom"/>
</dbReference>
<evidence type="ECO:0000256" key="3">
    <source>
        <dbReference type="ARBA" id="ARBA00023027"/>
    </source>
</evidence>
<feature type="binding site" evidence="4">
    <location>
        <position position="131"/>
    </location>
    <ligand>
        <name>Zn(2+)</name>
        <dbReference type="ChEBI" id="CHEBI:29105"/>
    </ligand>
</feature>
<dbReference type="InterPro" id="IPR026591">
    <property type="entry name" value="Sirtuin_cat_small_dom_sf"/>
</dbReference>
<dbReference type="OrthoDB" id="9800582at2"/>
<keyword evidence="2" id="KW-0808">Transferase</keyword>
<keyword evidence="4" id="KW-0862">Zinc</keyword>
<dbReference type="SUPFAM" id="SSF52467">
    <property type="entry name" value="DHS-like NAD/FAD-binding domain"/>
    <property type="match status" value="1"/>
</dbReference>
<dbReference type="AlphaFoldDB" id="A0A1U7M7B6"/>
<dbReference type="EMBL" id="LTDM01000011">
    <property type="protein sequence ID" value="OLS03181.1"/>
    <property type="molecule type" value="Genomic_DNA"/>
</dbReference>
<dbReference type="PANTHER" id="PTHR11085:SF4">
    <property type="entry name" value="NAD-DEPENDENT PROTEIN DEACYLASE"/>
    <property type="match status" value="1"/>
</dbReference>
<feature type="binding site" evidence="4">
    <location>
        <position position="147"/>
    </location>
    <ligand>
        <name>Zn(2+)</name>
        <dbReference type="ChEBI" id="CHEBI:29105"/>
    </ligand>
</feature>
<evidence type="ECO:0000313" key="7">
    <source>
        <dbReference type="Proteomes" id="UP000186112"/>
    </source>
</evidence>
<evidence type="ECO:0000256" key="2">
    <source>
        <dbReference type="ARBA" id="ARBA00022679"/>
    </source>
</evidence>
<keyword evidence="6" id="KW-0378">Hydrolase</keyword>
<dbReference type="Proteomes" id="UP000186112">
    <property type="component" value="Unassembled WGS sequence"/>
</dbReference>
<dbReference type="GO" id="GO:0017136">
    <property type="term" value="F:histone deacetylase activity, NAD-dependent"/>
    <property type="evidence" value="ECO:0007669"/>
    <property type="project" value="TreeGrafter"/>
</dbReference>
<dbReference type="InterPro" id="IPR050134">
    <property type="entry name" value="NAD-dep_sirtuin_deacylases"/>
</dbReference>
<dbReference type="GO" id="GO:0016787">
    <property type="term" value="F:hydrolase activity"/>
    <property type="evidence" value="ECO:0007669"/>
    <property type="project" value="UniProtKB-KW"/>
</dbReference>
<dbReference type="InterPro" id="IPR026590">
    <property type="entry name" value="Ssirtuin_cat_dom"/>
</dbReference>
<dbReference type="Pfam" id="PF02146">
    <property type="entry name" value="SIR2"/>
    <property type="match status" value="1"/>
</dbReference>
<name>A0A1U7M7B6_TISCR</name>
<dbReference type="GO" id="GO:0070403">
    <property type="term" value="F:NAD+ binding"/>
    <property type="evidence" value="ECO:0007669"/>
    <property type="project" value="InterPro"/>
</dbReference>
<dbReference type="InterPro" id="IPR003000">
    <property type="entry name" value="Sirtuin"/>
</dbReference>
<evidence type="ECO:0000256" key="1">
    <source>
        <dbReference type="ARBA" id="ARBA00012928"/>
    </source>
</evidence>
<gene>
    <name evidence="6" type="primary">cobB</name>
    <name evidence="6" type="ORF">TICRE_08820</name>
</gene>
<dbReference type="Gene3D" id="3.40.50.1220">
    <property type="entry name" value="TPP-binding domain"/>
    <property type="match status" value="1"/>
</dbReference>
<dbReference type="CDD" id="cd01407">
    <property type="entry name" value="SIR2-fam"/>
    <property type="match status" value="1"/>
</dbReference>
<reference evidence="6 7" key="1">
    <citation type="submission" date="2016-02" db="EMBL/GenBank/DDBJ databases">
        <title>Genome sequence of Tissierella creatinophila DSM 6911.</title>
        <authorList>
            <person name="Poehlein A."/>
            <person name="Daniel R."/>
        </authorList>
    </citation>
    <scope>NUCLEOTIDE SEQUENCE [LARGE SCALE GENOMIC DNA]</scope>
    <source>
        <strain evidence="6 7">DSM 6911</strain>
    </source>
</reference>
<evidence type="ECO:0000259" key="5">
    <source>
        <dbReference type="PROSITE" id="PS50305"/>
    </source>
</evidence>
<evidence type="ECO:0000256" key="4">
    <source>
        <dbReference type="PROSITE-ProRule" id="PRU00236"/>
    </source>
</evidence>
<evidence type="ECO:0000313" key="6">
    <source>
        <dbReference type="EMBL" id="OLS03181.1"/>
    </source>
</evidence>
<keyword evidence="7" id="KW-1185">Reference proteome</keyword>
<dbReference type="PANTHER" id="PTHR11085">
    <property type="entry name" value="NAD-DEPENDENT PROTEIN DEACYLASE SIRTUIN-5, MITOCHONDRIAL-RELATED"/>
    <property type="match status" value="1"/>
</dbReference>
<dbReference type="GO" id="GO:0046872">
    <property type="term" value="F:metal ion binding"/>
    <property type="evidence" value="ECO:0007669"/>
    <property type="project" value="UniProtKB-KW"/>
</dbReference>
<comment type="caution">
    <text evidence="6">The sequence shown here is derived from an EMBL/GenBank/DDBJ whole genome shotgun (WGS) entry which is preliminary data.</text>
</comment>
<sequence>MNKYKDAKNLIDNAKDIVVLTGAGMSTESGVKDFRSQYGLIHTNKGGYTPSEILSRMFFYSRPEIFYNYLKEYLNMDGILPNEGHKILAELENNKRVTILTQNIDSLHQKAGSKNIIELHGNMENTYCTNCSKEKTIDEVFKDGPHCECGGLYKTEIVLYGENVPGIKEIFKRVEKADLLIVLGTSLMVQPVASVPVAFGYGKKPIIIINQEETFLTGVDDVIEFNEEIGETLKKIISEA</sequence>
<keyword evidence="3" id="KW-0520">NAD</keyword>
<organism evidence="6 7">
    <name type="scientific">Tissierella creatinophila DSM 6911</name>
    <dbReference type="NCBI Taxonomy" id="1123403"/>
    <lineage>
        <taxon>Bacteria</taxon>
        <taxon>Bacillati</taxon>
        <taxon>Bacillota</taxon>
        <taxon>Tissierellia</taxon>
        <taxon>Tissierellales</taxon>
        <taxon>Tissierellaceae</taxon>
        <taxon>Tissierella</taxon>
    </lineage>
</organism>
<proteinExistence type="predicted"/>
<keyword evidence="4" id="KW-0479">Metal-binding</keyword>
<dbReference type="NCBIfam" id="NF001752">
    <property type="entry name" value="PRK00481.1-1"/>
    <property type="match status" value="1"/>
</dbReference>
<accession>A0A1U7M7B6</accession>
<feature type="domain" description="Deacetylase sirtuin-type" evidence="5">
    <location>
        <begin position="1"/>
        <end position="240"/>
    </location>
</feature>
<protein>
    <recommendedName>
        <fullName evidence="1">protein acetyllysine N-acetyltransferase</fullName>
        <ecNumber evidence="1">2.3.1.286</ecNumber>
    </recommendedName>
</protein>
<feature type="binding site" evidence="4">
    <location>
        <position position="149"/>
    </location>
    <ligand>
        <name>Zn(2+)</name>
        <dbReference type="ChEBI" id="CHEBI:29105"/>
    </ligand>
</feature>
<dbReference type="Gene3D" id="3.30.1600.10">
    <property type="entry name" value="SIR2/SIRT2 'Small Domain"/>
    <property type="match status" value="1"/>
</dbReference>
<dbReference type="RefSeq" id="WP_075725532.1">
    <property type="nucleotide sequence ID" value="NZ_LTDM01000011.1"/>
</dbReference>
<feature type="active site" description="Proton acceptor" evidence="4">
    <location>
        <position position="120"/>
    </location>
</feature>
<feature type="binding site" evidence="4">
    <location>
        <position position="128"/>
    </location>
    <ligand>
        <name>Zn(2+)</name>
        <dbReference type="ChEBI" id="CHEBI:29105"/>
    </ligand>
</feature>
<dbReference type="PROSITE" id="PS50305">
    <property type="entry name" value="SIRTUIN"/>
    <property type="match status" value="1"/>
</dbReference>
<dbReference type="EC" id="2.3.1.286" evidence="1"/>